<name>A0A4R3RPY3_9HYPH</name>
<dbReference type="PANTHER" id="PTHR46565">
    <property type="entry name" value="COLD SHOCK DOMAIN PROTEIN 2"/>
    <property type="match status" value="1"/>
</dbReference>
<accession>A0A4R3RPY3</accession>
<evidence type="ECO:0000313" key="2">
    <source>
        <dbReference type="EMBL" id="TCU29361.1"/>
    </source>
</evidence>
<dbReference type="GO" id="GO:0005829">
    <property type="term" value="C:cytosol"/>
    <property type="evidence" value="ECO:0007669"/>
    <property type="project" value="UniProtKB-ARBA"/>
</dbReference>
<dbReference type="SMART" id="SM00357">
    <property type="entry name" value="CSP"/>
    <property type="match status" value="1"/>
</dbReference>
<evidence type="ECO:0000259" key="1">
    <source>
        <dbReference type="PROSITE" id="PS51857"/>
    </source>
</evidence>
<dbReference type="GO" id="GO:0003676">
    <property type="term" value="F:nucleic acid binding"/>
    <property type="evidence" value="ECO:0007669"/>
    <property type="project" value="InterPro"/>
</dbReference>
<dbReference type="Proteomes" id="UP000295507">
    <property type="component" value="Unassembled WGS sequence"/>
</dbReference>
<proteinExistence type="predicted"/>
<dbReference type="Gene3D" id="2.40.50.140">
    <property type="entry name" value="Nucleic acid-binding proteins"/>
    <property type="match status" value="1"/>
</dbReference>
<evidence type="ECO:0000313" key="4">
    <source>
        <dbReference type="Proteomes" id="UP000295507"/>
    </source>
</evidence>
<dbReference type="InterPro" id="IPR011129">
    <property type="entry name" value="CSD"/>
</dbReference>
<dbReference type="CDD" id="cd04458">
    <property type="entry name" value="CSP_CDS"/>
    <property type="match status" value="1"/>
</dbReference>
<organism evidence="3 4">
    <name type="scientific">Rhizobium azibense</name>
    <dbReference type="NCBI Taxonomy" id="1136135"/>
    <lineage>
        <taxon>Bacteria</taxon>
        <taxon>Pseudomonadati</taxon>
        <taxon>Pseudomonadota</taxon>
        <taxon>Alphaproteobacteria</taxon>
        <taxon>Hyphomicrobiales</taxon>
        <taxon>Rhizobiaceae</taxon>
        <taxon>Rhizobium/Agrobacterium group</taxon>
        <taxon>Rhizobium</taxon>
    </lineage>
</organism>
<comment type="caution">
    <text evidence="3">The sequence shown here is derived from an EMBL/GenBank/DDBJ whole genome shotgun (WGS) entry which is preliminary data.</text>
</comment>
<keyword evidence="5" id="KW-1185">Reference proteome</keyword>
<dbReference type="PROSITE" id="PS51857">
    <property type="entry name" value="CSD_2"/>
    <property type="match status" value="1"/>
</dbReference>
<dbReference type="EMBL" id="SMBK01000005">
    <property type="protein sequence ID" value="TCU38003.1"/>
    <property type="molecule type" value="Genomic_DNA"/>
</dbReference>
<dbReference type="Pfam" id="PF00313">
    <property type="entry name" value="CSD"/>
    <property type="match status" value="1"/>
</dbReference>
<dbReference type="InterPro" id="IPR002059">
    <property type="entry name" value="CSP_DNA-bd"/>
</dbReference>
<gene>
    <name evidence="3" type="ORF">EV129_105322</name>
    <name evidence="2" type="ORF">EV130_102544</name>
</gene>
<dbReference type="Proteomes" id="UP000295547">
    <property type="component" value="Unassembled WGS sequence"/>
</dbReference>
<dbReference type="PANTHER" id="PTHR46565:SF20">
    <property type="entry name" value="COLD SHOCK DOMAIN-CONTAINING PROTEIN 4"/>
    <property type="match status" value="1"/>
</dbReference>
<dbReference type="InterPro" id="IPR012340">
    <property type="entry name" value="NA-bd_OB-fold"/>
</dbReference>
<evidence type="ECO:0000313" key="3">
    <source>
        <dbReference type="EMBL" id="TCU38003.1"/>
    </source>
</evidence>
<dbReference type="SUPFAM" id="SSF50249">
    <property type="entry name" value="Nucleic acid-binding proteins"/>
    <property type="match status" value="1"/>
</dbReference>
<dbReference type="EMBL" id="SMBJ01000002">
    <property type="protein sequence ID" value="TCU29361.1"/>
    <property type="molecule type" value="Genomic_DNA"/>
</dbReference>
<protein>
    <submittedName>
        <fullName evidence="3">CspA family cold shock protein</fullName>
    </submittedName>
</protein>
<reference evidence="4 5" key="1">
    <citation type="submission" date="2019-03" db="EMBL/GenBank/DDBJ databases">
        <title>Genomic Encyclopedia of Type Strains, Phase IV (KMG-V): Genome sequencing to study the core and pangenomes of soil and plant-associated prokaryotes.</title>
        <authorList>
            <person name="Whitman W."/>
        </authorList>
    </citation>
    <scope>NUCLEOTIDE SEQUENCE [LARGE SCALE GENOMIC DNA]</scope>
    <source>
        <strain evidence="2 5">Gr42</strain>
        <strain evidence="3 4">IE4868</strain>
    </source>
</reference>
<feature type="domain" description="CSD" evidence="1">
    <location>
        <begin position="49"/>
        <end position="116"/>
    </location>
</feature>
<evidence type="ECO:0000313" key="5">
    <source>
        <dbReference type="Proteomes" id="UP000295547"/>
    </source>
</evidence>
<dbReference type="AlphaFoldDB" id="A0A4R3RPY3"/>
<dbReference type="PRINTS" id="PR00050">
    <property type="entry name" value="COLDSHOCK"/>
</dbReference>
<sequence length="117" mass="13012">MTDCRILLASLVIARLAPRLNELPFKNRYLVRIALALRFFNIAMKGFIMTTGTVKWFNSTKGFGFIQPDNGGADAFVHISAVERAGMRDLVEGQKIGFDLERDNKSGKMSACNLQNA</sequence>